<proteinExistence type="predicted"/>
<feature type="region of interest" description="Disordered" evidence="1">
    <location>
        <begin position="187"/>
        <end position="211"/>
    </location>
</feature>
<reference evidence="2 3" key="1">
    <citation type="submission" date="2020-04" db="EMBL/GenBank/DDBJ databases">
        <authorList>
            <person name="De Canck E."/>
        </authorList>
    </citation>
    <scope>NUCLEOTIDE SEQUENCE [LARGE SCALE GENOMIC DNA]</scope>
    <source>
        <strain evidence="2 3">LMG 22037</strain>
    </source>
</reference>
<dbReference type="CDD" id="cd16390">
    <property type="entry name" value="ParB_N_Srx_like"/>
    <property type="match status" value="1"/>
</dbReference>
<dbReference type="Gene3D" id="1.10.8.10">
    <property type="entry name" value="DNA helicase RuvA subunit, C-terminal domain"/>
    <property type="match status" value="1"/>
</dbReference>
<sequence>MKTLEIERIRPTQVTHGMREVREKTRFYQSLSGHDLKMAIAEKPVPIVLGPGGEAFATDHHHVAAALWHADIKLVPVVLVKDLSTCSPAEFWLALEDNRWAYPYDERAQRVPFAEMPLHVWELVDDEFRSLAASVREAGGYRKTSVPLAEFRWADLFRKLLPRPANDEEYEALVKRALDLAKSEAALGLPGYEGPDSGPDNGPDGNVPDGS</sequence>
<dbReference type="AlphaFoldDB" id="A0A6J5ADD5"/>
<evidence type="ECO:0000313" key="3">
    <source>
        <dbReference type="Proteomes" id="UP000494249"/>
    </source>
</evidence>
<protein>
    <recommendedName>
        <fullName evidence="4">Chromosome partitioning protein ParB</fullName>
    </recommendedName>
</protein>
<dbReference type="EMBL" id="CADIKB010000003">
    <property type="protein sequence ID" value="CAB3654142.1"/>
    <property type="molecule type" value="Genomic_DNA"/>
</dbReference>
<organism evidence="2 3">
    <name type="scientific">Paraburkholderia phenoliruptrix</name>
    <dbReference type="NCBI Taxonomy" id="252970"/>
    <lineage>
        <taxon>Bacteria</taxon>
        <taxon>Pseudomonadati</taxon>
        <taxon>Pseudomonadota</taxon>
        <taxon>Betaproteobacteria</taxon>
        <taxon>Burkholderiales</taxon>
        <taxon>Burkholderiaceae</taxon>
        <taxon>Paraburkholderia</taxon>
    </lineage>
</organism>
<dbReference type="InterPro" id="IPR036086">
    <property type="entry name" value="ParB/Sulfiredoxin_sf"/>
</dbReference>
<dbReference type="Pfam" id="PF08857">
    <property type="entry name" value="ParBc_2"/>
    <property type="match status" value="1"/>
</dbReference>
<evidence type="ECO:0000313" key="2">
    <source>
        <dbReference type="EMBL" id="CAB3654142.1"/>
    </source>
</evidence>
<evidence type="ECO:0000256" key="1">
    <source>
        <dbReference type="SAM" id="MobiDB-lite"/>
    </source>
</evidence>
<name>A0A6J5ADD5_9BURK</name>
<accession>A0A6J5ADD5</accession>
<gene>
    <name evidence="2" type="ORF">LMG22037_01132</name>
</gene>
<evidence type="ECO:0008006" key="4">
    <source>
        <dbReference type="Google" id="ProtNLM"/>
    </source>
</evidence>
<dbReference type="InterPro" id="IPR016932">
    <property type="entry name" value="UCP029669"/>
</dbReference>
<feature type="compositionally biased region" description="Low complexity" evidence="1">
    <location>
        <begin position="194"/>
        <end position="211"/>
    </location>
</feature>
<dbReference type="InterPro" id="IPR014956">
    <property type="entry name" value="ParBc_2"/>
</dbReference>
<dbReference type="Proteomes" id="UP000494249">
    <property type="component" value="Unassembled WGS sequence"/>
</dbReference>
<dbReference type="SUPFAM" id="SSF110849">
    <property type="entry name" value="ParB/Sulfiredoxin"/>
    <property type="match status" value="1"/>
</dbReference>
<dbReference type="RefSeq" id="WP_035478171.1">
    <property type="nucleotide sequence ID" value="NZ_CADFGL010000004.1"/>
</dbReference>
<dbReference type="Gene3D" id="3.90.1530.10">
    <property type="entry name" value="Conserved hypothetical protein from pyrococcus furiosus pfu- 392566-001, ParB domain"/>
    <property type="match status" value="1"/>
</dbReference>
<dbReference type="PIRSF" id="PIRSF029669">
    <property type="entry name" value="UCP029669"/>
    <property type="match status" value="1"/>
</dbReference>